<protein>
    <submittedName>
        <fullName evidence="5">Phosphohydrolase</fullName>
    </submittedName>
</protein>
<dbReference type="SUPFAM" id="SSF52172">
    <property type="entry name" value="CheY-like"/>
    <property type="match status" value="1"/>
</dbReference>
<dbReference type="SUPFAM" id="SSF109604">
    <property type="entry name" value="HD-domain/PDEase-like"/>
    <property type="match status" value="1"/>
</dbReference>
<feature type="modified residue" description="4-aspartylphosphate" evidence="1">
    <location>
        <position position="60"/>
    </location>
</feature>
<gene>
    <name evidence="5" type="ORF">BW47_02665</name>
</gene>
<dbReference type="CDD" id="cd00077">
    <property type="entry name" value="HDc"/>
    <property type="match status" value="1"/>
</dbReference>
<feature type="domain" description="Response regulatory" evidence="2">
    <location>
        <begin position="5"/>
        <end position="129"/>
    </location>
</feature>
<evidence type="ECO:0000259" key="3">
    <source>
        <dbReference type="PROSITE" id="PS51831"/>
    </source>
</evidence>
<dbReference type="PANTHER" id="PTHR45228:SF9">
    <property type="entry name" value="3'3'-CGAMP-SPECIFIC PHOSPHODIESTERASE 2"/>
    <property type="match status" value="1"/>
</dbReference>
<dbReference type="Gene3D" id="3.40.50.2300">
    <property type="match status" value="1"/>
</dbReference>
<dbReference type="PROSITE" id="PS51831">
    <property type="entry name" value="HD"/>
    <property type="match status" value="1"/>
</dbReference>
<keyword evidence="1" id="KW-0597">Phosphoprotein</keyword>
<reference evidence="5 6" key="1">
    <citation type="submission" date="2014-02" db="EMBL/GenBank/DDBJ databases">
        <title>Diversity of Thermotogales isolates from hydrothermal vents.</title>
        <authorList>
            <person name="Haverkamp T.H.A."/>
            <person name="Lossouarn J."/>
            <person name="Geslin C."/>
            <person name="Nesbo C.L."/>
        </authorList>
    </citation>
    <scope>NUCLEOTIDE SEQUENCE [LARGE SCALE GENOMIC DNA]</scope>
    <source>
        <strain evidence="5 6">431</strain>
    </source>
</reference>
<accession>A0ABN4UTQ6</accession>
<dbReference type="Gene3D" id="1.10.3210.10">
    <property type="entry name" value="Hypothetical protein af1432"/>
    <property type="match status" value="1"/>
</dbReference>
<dbReference type="InterPro" id="IPR052020">
    <property type="entry name" value="Cyclic_di-GMP/3'3'-cGAMP_PDE"/>
</dbReference>
<dbReference type="PROSITE" id="PS50110">
    <property type="entry name" value="RESPONSE_REGULATORY"/>
    <property type="match status" value="1"/>
</dbReference>
<sequence>MNNWKILLVDDEEDIHILTKIILKDIAFQNKNVKLISAYSAKQAKKILEKEPDIALAIVDIVMETESAGLELVRYIRETLKNDIMRIVIRTGQPGYAPPREVILKYDINDYREKSELSSNGLFTMIIARLREYAELKNLYEQRKLLERFSMLNPEDINSVNQLREKIENILNMPVKIIKSDFNVKNFVKISWIGKNKVIFNIKDENYIIDFATSPKNKGLISLVLEKLILDIENNMLYKEKIDTLYQIIYVLSEITETRSLETGEHVKRVSNITQMIAKNVFKDEEYVNLLSIAAMLHDIGKIGIPDKILNKPEKLSDSEWEIMKTHTEIGYNILKSVNSPLFNIAANIALYHHENWDGSGYPKGLKWGNIPIEARIVSIADVYDALSNDRIYRKAWPKDKVLRYIKENAGKKFDPRLVEIFFDEIGKFLHP</sequence>
<dbReference type="PANTHER" id="PTHR45228">
    <property type="entry name" value="CYCLIC DI-GMP PHOSPHODIESTERASE TM_0186-RELATED"/>
    <property type="match status" value="1"/>
</dbReference>
<feature type="domain" description="HD" evidence="3">
    <location>
        <begin position="263"/>
        <end position="387"/>
    </location>
</feature>
<evidence type="ECO:0000259" key="2">
    <source>
        <dbReference type="PROSITE" id="PS50110"/>
    </source>
</evidence>
<dbReference type="InterPro" id="IPR006674">
    <property type="entry name" value="HD_domain"/>
</dbReference>
<name>A0ABN4UTQ6_9BACT</name>
<evidence type="ECO:0000313" key="6">
    <source>
        <dbReference type="Proteomes" id="UP000185490"/>
    </source>
</evidence>
<evidence type="ECO:0000313" key="5">
    <source>
        <dbReference type="EMBL" id="APT73529.1"/>
    </source>
</evidence>
<dbReference type="InterPro" id="IPR037522">
    <property type="entry name" value="HD_GYP_dom"/>
</dbReference>
<dbReference type="InterPro" id="IPR001789">
    <property type="entry name" value="Sig_transdc_resp-reg_receiver"/>
</dbReference>
<dbReference type="EMBL" id="CP007389">
    <property type="protein sequence ID" value="APT73529.1"/>
    <property type="molecule type" value="Genomic_DNA"/>
</dbReference>
<evidence type="ECO:0000256" key="1">
    <source>
        <dbReference type="PROSITE-ProRule" id="PRU00169"/>
    </source>
</evidence>
<dbReference type="SMART" id="SM00448">
    <property type="entry name" value="REC"/>
    <property type="match status" value="1"/>
</dbReference>
<feature type="domain" description="HD-GYP" evidence="4">
    <location>
        <begin position="241"/>
        <end position="432"/>
    </location>
</feature>
<dbReference type="RefSeq" id="WP_012056725.1">
    <property type="nucleotide sequence ID" value="NZ_CP007389.1"/>
</dbReference>
<keyword evidence="6" id="KW-1185">Reference proteome</keyword>
<proteinExistence type="predicted"/>
<dbReference type="Proteomes" id="UP000185490">
    <property type="component" value="Chromosome"/>
</dbReference>
<dbReference type="SMART" id="SM00471">
    <property type="entry name" value="HDc"/>
    <property type="match status" value="1"/>
</dbReference>
<dbReference type="PROSITE" id="PS51832">
    <property type="entry name" value="HD_GYP"/>
    <property type="match status" value="1"/>
</dbReference>
<dbReference type="Pfam" id="PF13487">
    <property type="entry name" value="HD_5"/>
    <property type="match status" value="1"/>
</dbReference>
<evidence type="ECO:0000259" key="4">
    <source>
        <dbReference type="PROSITE" id="PS51832"/>
    </source>
</evidence>
<dbReference type="InterPro" id="IPR011006">
    <property type="entry name" value="CheY-like_superfamily"/>
</dbReference>
<organism evidence="5 6">
    <name type="scientific">Thermosipho melanesiensis</name>
    <dbReference type="NCBI Taxonomy" id="46541"/>
    <lineage>
        <taxon>Bacteria</taxon>
        <taxon>Thermotogati</taxon>
        <taxon>Thermotogota</taxon>
        <taxon>Thermotogae</taxon>
        <taxon>Thermotogales</taxon>
        <taxon>Fervidobacteriaceae</taxon>
        <taxon>Thermosipho</taxon>
    </lineage>
</organism>
<dbReference type="InterPro" id="IPR003607">
    <property type="entry name" value="HD/PDEase_dom"/>
</dbReference>